<dbReference type="EMBL" id="QXLS01000001">
    <property type="protein sequence ID" value="RKA11223.1"/>
    <property type="molecule type" value="Genomic_DNA"/>
</dbReference>
<dbReference type="EMBL" id="AABGUK010000001">
    <property type="protein sequence ID" value="EAH4241181.1"/>
    <property type="molecule type" value="Genomic_DNA"/>
</dbReference>
<proteinExistence type="predicted"/>
<protein>
    <submittedName>
        <fullName evidence="1">Uncharacterized protein</fullName>
    </submittedName>
</protein>
<dbReference type="Proteomes" id="UP000528151">
    <property type="component" value="Unassembled WGS sequence"/>
</dbReference>
<dbReference type="Proteomes" id="UP000272537">
    <property type="component" value="Unassembled WGS sequence"/>
</dbReference>
<evidence type="ECO:0000313" key="10">
    <source>
        <dbReference type="Proteomes" id="UP000528151"/>
    </source>
</evidence>
<dbReference type="EMBL" id="AABBZO010000008">
    <property type="protein sequence ID" value="EAG4462369.1"/>
    <property type="molecule type" value="Genomic_DNA"/>
</dbReference>
<name>A0A0B8R4F5_LISMN</name>
<evidence type="ECO:0000313" key="7">
    <source>
        <dbReference type="Proteomes" id="UP000365297"/>
    </source>
</evidence>
<sequence length="111" mass="11814">MAEDAIDKMKTNSSGVRLVLVGSGSVIILDEISGVAKNFRDKNGPVANAIGASISQIKRDEALQDAEQKAREQPTLAGSVTDSIEVVEEIPLVHHLANAPRLRMKVVGNLV</sequence>
<dbReference type="Proteomes" id="UP000365297">
    <property type="component" value="Unassembled WGS sequence"/>
</dbReference>
<dbReference type="KEGG" id="lmok:CQ02_02610"/>
<comment type="caution">
    <text evidence="1">The sequence shown here is derived from an EMBL/GenBank/DDBJ whole genome shotgun (WGS) entry which is preliminary data.</text>
</comment>
<evidence type="ECO:0000313" key="6">
    <source>
        <dbReference type="Proteomes" id="UP000272537"/>
    </source>
</evidence>
<evidence type="ECO:0000313" key="8">
    <source>
        <dbReference type="Proteomes" id="UP000489121"/>
    </source>
</evidence>
<evidence type="ECO:0000313" key="2">
    <source>
        <dbReference type="EMBL" id="EAG4462369.1"/>
    </source>
</evidence>
<dbReference type="AlphaFoldDB" id="A0A0B8R4F5"/>
<dbReference type="EMBL" id="AAAIXK010000006">
    <property type="protein sequence ID" value="EAC5551130.1"/>
    <property type="molecule type" value="Genomic_DNA"/>
</dbReference>
<dbReference type="Proteomes" id="UP000489121">
    <property type="component" value="Unassembled WGS sequence"/>
</dbReference>
<reference evidence="7 10" key="2">
    <citation type="submission" date="2018-06" db="EMBL/GenBank/DDBJ databases">
        <authorList>
            <consortium name="GenomeTrakr: Next Generation Sequencing Network for Food Pathogen Tracability"/>
        </authorList>
    </citation>
    <scope>NUCLEOTIDE SEQUENCE [LARGE SCALE GENOMIC DNA]</scope>
    <source>
        <strain evidence="2 10">CFSAN063727</strain>
        <strain evidence="1 7">FDA00007096</strain>
        <strain evidence="3 9">LS1344</strain>
    </source>
</reference>
<evidence type="ECO:0000313" key="4">
    <source>
        <dbReference type="EMBL" id="ECY9784183.1"/>
    </source>
</evidence>
<evidence type="ECO:0000313" key="5">
    <source>
        <dbReference type="EMBL" id="RKA11223.1"/>
    </source>
</evidence>
<gene>
    <name evidence="1" type="ORF">ARY78_11890</name>
    <name evidence="2" type="ORF">CA369_08730</name>
    <name evidence="5" type="ORF">DYZ80_00756</name>
    <name evidence="3" type="ORF">E5F58_04095</name>
    <name evidence="4" type="ORF">F6515_14490</name>
</gene>
<organism evidence="1 7">
    <name type="scientific">Listeria monocytogenes</name>
    <dbReference type="NCBI Taxonomy" id="1639"/>
    <lineage>
        <taxon>Bacteria</taxon>
        <taxon>Bacillati</taxon>
        <taxon>Bacillota</taxon>
        <taxon>Bacilli</taxon>
        <taxon>Bacillales</taxon>
        <taxon>Listeriaceae</taxon>
        <taxon>Listeria</taxon>
    </lineage>
</organism>
<dbReference type="EMBL" id="AALGDA010000076">
    <property type="protein sequence ID" value="ECY9784183.1"/>
    <property type="molecule type" value="Genomic_DNA"/>
</dbReference>
<evidence type="ECO:0000313" key="3">
    <source>
        <dbReference type="EMBL" id="EAH4241181.1"/>
    </source>
</evidence>
<accession>A0A0B8R4F5</accession>
<reference evidence="4 8" key="3">
    <citation type="submission" date="2019-09" db="EMBL/GenBank/DDBJ databases">
        <authorList>
            <consortium name="PulseNet: The National Subtyping Network for Foodborne Disease Surveillance"/>
            <person name="Tarr C.L."/>
            <person name="Trees E."/>
            <person name="Katz L.S."/>
            <person name="Carleton-Romer H.A."/>
            <person name="Stroika S."/>
            <person name="Kucerova Z."/>
            <person name="Roache K.F."/>
            <person name="Sabol A.L."/>
            <person name="Besser J."/>
            <person name="Gerner-Smidt P."/>
        </authorList>
    </citation>
    <scope>NUCLEOTIDE SEQUENCE [LARGE SCALE GENOMIC DNA]</scope>
    <source>
        <strain evidence="4 8">PNUSAL005692</strain>
    </source>
</reference>
<dbReference type="Proteomes" id="UP000527632">
    <property type="component" value="Unassembled WGS sequence"/>
</dbReference>
<evidence type="ECO:0000313" key="9">
    <source>
        <dbReference type="Proteomes" id="UP000527632"/>
    </source>
</evidence>
<reference evidence="5 6" key="1">
    <citation type="journal article" date="2018" name="BMC Genomics">
        <title>Genes significantly associated with lineage II food isolates of Listeria monocytogenes.</title>
        <authorList>
            <person name="Pirone-Davies C."/>
            <person name="Chen Y."/>
            <person name="Pightling A."/>
            <person name="Ryan G."/>
            <person name="Wang Y."/>
            <person name="Yao K."/>
            <person name="Hoffmann M."/>
            <person name="Allard M.W."/>
        </authorList>
    </citation>
    <scope>NUCLEOTIDE SEQUENCE [LARGE SCALE GENOMIC DNA]</scope>
    <source>
        <strain evidence="5 6">PNUSAL000550</strain>
    </source>
</reference>
<evidence type="ECO:0000313" key="1">
    <source>
        <dbReference type="EMBL" id="EAC5551130.1"/>
    </source>
</evidence>